<dbReference type="PANTHER" id="PTHR14187:SF46">
    <property type="entry name" value="HEAT SHOCK 70 KDA PROTEIN 12A"/>
    <property type="match status" value="1"/>
</dbReference>
<dbReference type="InterPro" id="IPR043129">
    <property type="entry name" value="ATPase_NBD"/>
</dbReference>
<dbReference type="SUPFAM" id="SSF53067">
    <property type="entry name" value="Actin-like ATPase domain"/>
    <property type="match status" value="2"/>
</dbReference>
<evidence type="ECO:0000313" key="2">
    <source>
        <dbReference type="EnsemblMetazoa" id="Aqu2.1.40709_001"/>
    </source>
</evidence>
<feature type="region of interest" description="Disordered" evidence="1">
    <location>
        <begin position="280"/>
        <end position="311"/>
    </location>
</feature>
<gene>
    <name evidence="2" type="primary">100640700</name>
</gene>
<keyword evidence="3" id="KW-1185">Reference proteome</keyword>
<dbReference type="AlphaFoldDB" id="A0A1X7VLD6"/>
<organism evidence="2">
    <name type="scientific">Amphimedon queenslandica</name>
    <name type="common">Sponge</name>
    <dbReference type="NCBI Taxonomy" id="400682"/>
    <lineage>
        <taxon>Eukaryota</taxon>
        <taxon>Metazoa</taxon>
        <taxon>Porifera</taxon>
        <taxon>Demospongiae</taxon>
        <taxon>Heteroscleromorpha</taxon>
        <taxon>Haplosclerida</taxon>
        <taxon>Niphatidae</taxon>
        <taxon>Amphimedon</taxon>
    </lineage>
</organism>
<proteinExistence type="predicted"/>
<evidence type="ECO:0000256" key="1">
    <source>
        <dbReference type="SAM" id="MobiDB-lite"/>
    </source>
</evidence>
<protein>
    <submittedName>
        <fullName evidence="2">Uncharacterized protein</fullName>
    </submittedName>
</protein>
<dbReference type="Gene3D" id="3.30.420.40">
    <property type="match status" value="2"/>
</dbReference>
<dbReference type="Gene3D" id="3.90.640.10">
    <property type="entry name" value="Actin, Chain A, domain 4"/>
    <property type="match status" value="1"/>
</dbReference>
<feature type="region of interest" description="Disordered" evidence="1">
    <location>
        <begin position="1"/>
        <end position="43"/>
    </location>
</feature>
<sequence>MTTKMATSTSRLSGESGSSPSAKKTKKSILSTSKLSSSKLKKTEQKKRMIQDLASRIPTCEYSAVVAIDFGTTYSGYAYAFSSDPTNVRVMDPRYLGVKSSYSPAQQPTVLLLSEDEEFHSFGSEAQEFYRDLDEEECLKWLYFEKFKMELHTRENLYDGMELIAANGQTVSASKVFAHALRYFKVLSQRELNDLSTSPLRVSDDDIQWVITIPAIWRPSARQFMRKAAIEAGLVTTANPKQLILALEPEAASIYCQQLQLRDCIPQSLHAETQRTPYQIFSSSSTSSSPSSSPSGSPGHPSSASSSPSLSNSSSIEALPSYLPATSLLPGTSYMVVDCGGGTIDLTVHYVEENGSLKEICKSSGGAWGSIGVDCQFEMMLVSIFTEKLIQEFIDHHPVSWLELMKGFEAKKRAFNPLRHHASNISLPFALIQHYTSKTRRSVEQAIRMYGDPDVQWSSQGMLRLLTPAMLKLFNPVISTIVKHIQRILSHSYLSQHVIKYLFLVGGFAESPVLQSAIRDAFGSSMNIVIPHDMSLSILKGAVQYGLNPRAINIRRSVLTYGVACLHKFDPSIHPIEKKVSKDGTDWCTQIFDVFVRTDQPIPQGHSITRSYKLARSSLQSTVLTLFASQNKDVRYVTDPGVKKIGELHLGLPSPTHSSGPEGKLREVSMTMTFGDTEISVKGRDPDSGHTALVQIDFLCKK</sequence>
<dbReference type="OrthoDB" id="2963168at2759"/>
<dbReference type="PANTHER" id="PTHR14187">
    <property type="entry name" value="ALPHA KINASE/ELONGATION FACTOR 2 KINASE"/>
    <property type="match status" value="1"/>
</dbReference>
<reference evidence="2" key="2">
    <citation type="submission" date="2017-05" db="UniProtKB">
        <authorList>
            <consortium name="EnsemblMetazoa"/>
        </authorList>
    </citation>
    <scope>IDENTIFICATION</scope>
</reference>
<feature type="compositionally biased region" description="Low complexity" evidence="1">
    <location>
        <begin position="282"/>
        <end position="311"/>
    </location>
</feature>
<dbReference type="InParanoid" id="A0A1X7VLD6"/>
<dbReference type="Proteomes" id="UP000007879">
    <property type="component" value="Unassembled WGS sequence"/>
</dbReference>
<accession>A0A1X7VLD6</accession>
<dbReference type="STRING" id="400682.A0A1X7VLD6"/>
<dbReference type="EnsemblMetazoa" id="Aqu2.1.40709_001">
    <property type="protein sequence ID" value="Aqu2.1.40709_001"/>
    <property type="gene ID" value="Aqu2.1.40709"/>
</dbReference>
<reference evidence="3" key="1">
    <citation type="journal article" date="2010" name="Nature">
        <title>The Amphimedon queenslandica genome and the evolution of animal complexity.</title>
        <authorList>
            <person name="Srivastava M."/>
            <person name="Simakov O."/>
            <person name="Chapman J."/>
            <person name="Fahey B."/>
            <person name="Gauthier M.E."/>
            <person name="Mitros T."/>
            <person name="Richards G.S."/>
            <person name="Conaco C."/>
            <person name="Dacre M."/>
            <person name="Hellsten U."/>
            <person name="Larroux C."/>
            <person name="Putnam N.H."/>
            <person name="Stanke M."/>
            <person name="Adamska M."/>
            <person name="Darling A."/>
            <person name="Degnan S.M."/>
            <person name="Oakley T.H."/>
            <person name="Plachetzki D.C."/>
            <person name="Zhai Y."/>
            <person name="Adamski M."/>
            <person name="Calcino A."/>
            <person name="Cummins S.F."/>
            <person name="Goodstein D.M."/>
            <person name="Harris C."/>
            <person name="Jackson D.J."/>
            <person name="Leys S.P."/>
            <person name="Shu S."/>
            <person name="Woodcroft B.J."/>
            <person name="Vervoort M."/>
            <person name="Kosik K.S."/>
            <person name="Manning G."/>
            <person name="Degnan B.M."/>
            <person name="Rokhsar D.S."/>
        </authorList>
    </citation>
    <scope>NUCLEOTIDE SEQUENCE [LARGE SCALE GENOMIC DNA]</scope>
</reference>
<dbReference type="KEGG" id="aqu:100640700"/>
<dbReference type="EnsemblMetazoa" id="XM_011411676.2">
    <property type="protein sequence ID" value="XP_011409978.2"/>
    <property type="gene ID" value="LOC100640700"/>
</dbReference>
<name>A0A1X7VLD6_AMPQE</name>
<evidence type="ECO:0000313" key="3">
    <source>
        <dbReference type="Proteomes" id="UP000007879"/>
    </source>
</evidence>
<dbReference type="eggNOG" id="KOG0101">
    <property type="taxonomic scope" value="Eukaryota"/>
</dbReference>
<feature type="compositionally biased region" description="Low complexity" evidence="1">
    <location>
        <begin position="7"/>
        <end position="38"/>
    </location>
</feature>